<feature type="compositionally biased region" description="Basic and acidic residues" evidence="1">
    <location>
        <begin position="1"/>
        <end position="21"/>
    </location>
</feature>
<dbReference type="EMBL" id="JALIEB010000006">
    <property type="protein sequence ID" value="MCV3271897.1"/>
    <property type="molecule type" value="Genomic_DNA"/>
</dbReference>
<organism evidence="3 4">
    <name type="scientific">Roseobacter sinensis</name>
    <dbReference type="NCBI Taxonomy" id="2931391"/>
    <lineage>
        <taxon>Bacteria</taxon>
        <taxon>Pseudomonadati</taxon>
        <taxon>Pseudomonadota</taxon>
        <taxon>Alphaproteobacteria</taxon>
        <taxon>Rhodobacterales</taxon>
        <taxon>Roseobacteraceae</taxon>
        <taxon>Roseobacter</taxon>
    </lineage>
</organism>
<dbReference type="InterPro" id="IPR008990">
    <property type="entry name" value="Elect_transpt_acc-like_dom_sf"/>
</dbReference>
<reference evidence="3 4" key="1">
    <citation type="submission" date="2022-04" db="EMBL/GenBank/DDBJ databases">
        <title>Roseobacter sp. WL0113 is a bacterium isolated from neritic sediment.</title>
        <authorList>
            <person name="Wang L."/>
            <person name="He W."/>
            <person name="Zhang D.-F."/>
        </authorList>
    </citation>
    <scope>NUCLEOTIDE SEQUENCE [LARGE SCALE GENOMIC DNA]</scope>
    <source>
        <strain evidence="3 4">WL0113</strain>
    </source>
</reference>
<dbReference type="InterPro" id="IPR049054">
    <property type="entry name" value="CN_hydtase_beta-like_N"/>
</dbReference>
<dbReference type="Proteomes" id="UP001208690">
    <property type="component" value="Unassembled WGS sequence"/>
</dbReference>
<dbReference type="NCBIfam" id="TIGR03889">
    <property type="entry name" value="nitrile_acc"/>
    <property type="match status" value="1"/>
</dbReference>
<dbReference type="SUPFAM" id="SSF50090">
    <property type="entry name" value="Electron transport accessory proteins"/>
    <property type="match status" value="1"/>
</dbReference>
<protein>
    <submittedName>
        <fullName evidence="3">Nitrile hydratase accessory protein</fullName>
    </submittedName>
</protein>
<dbReference type="InterPro" id="IPR042262">
    <property type="entry name" value="CN_hydtase_beta_C"/>
</dbReference>
<evidence type="ECO:0000313" key="4">
    <source>
        <dbReference type="Proteomes" id="UP001208690"/>
    </source>
</evidence>
<gene>
    <name evidence="3" type="ORF">MUB52_10695</name>
</gene>
<comment type="caution">
    <text evidence="3">The sequence shown here is derived from an EMBL/GenBank/DDBJ whole genome shotgun (WGS) entry which is preliminary data.</text>
</comment>
<evidence type="ECO:0000259" key="2">
    <source>
        <dbReference type="Pfam" id="PF21006"/>
    </source>
</evidence>
<proteinExistence type="predicted"/>
<feature type="domain" description="Nitrile hydratase beta subunit-like N-terminal" evidence="2">
    <location>
        <begin position="20"/>
        <end position="107"/>
    </location>
</feature>
<accession>A0ABT3BE94</accession>
<evidence type="ECO:0000256" key="1">
    <source>
        <dbReference type="SAM" id="MobiDB-lite"/>
    </source>
</evidence>
<dbReference type="Pfam" id="PF21006">
    <property type="entry name" value="NHase_beta_N"/>
    <property type="match status" value="1"/>
</dbReference>
<dbReference type="RefSeq" id="WP_263844224.1">
    <property type="nucleotide sequence ID" value="NZ_JALIEB010000006.1"/>
</dbReference>
<keyword evidence="4" id="KW-1185">Reference proteome</keyword>
<dbReference type="Gene3D" id="1.10.472.20">
    <property type="entry name" value="Nitrile hydratase, beta subunit"/>
    <property type="match status" value="1"/>
</dbReference>
<sequence length="128" mass="14324">MKDQIKGSDLKRTPHLPHDEGGPVFNAPWEAKAFAMTVDLHKRGLFAWSEWCETLSEEIKSAQAAGDPDLGDTYYKHWLSALERMMTTKKVTDVQSLRAAKEDWRAADQHRGFGEAPVLVKGAARSEA</sequence>
<name>A0ABT3BE94_9RHOB</name>
<dbReference type="InterPro" id="IPR023808">
    <property type="entry name" value="Nitrile_Hydratase_acc_put"/>
</dbReference>
<feature type="region of interest" description="Disordered" evidence="1">
    <location>
        <begin position="1"/>
        <end position="22"/>
    </location>
</feature>
<evidence type="ECO:0000313" key="3">
    <source>
        <dbReference type="EMBL" id="MCV3271897.1"/>
    </source>
</evidence>